<gene>
    <name evidence="9" type="ORF">TL16_g11495</name>
</gene>
<evidence type="ECO:0000256" key="8">
    <source>
        <dbReference type="SAM" id="Coils"/>
    </source>
</evidence>
<sequence>MDSIKEASDELHIVSTALKKELDNTILADLDNLDASALRYRIVQLAAEMQERTKWEALRLKEFMGQAEKSTAEKYTSLMQEQRLKFEELLAKNLREQEDLIERKNLRSKQEDMAKLREAFEKEWAERRDGWSKSYVAELEVQLGEELNKNKAAYVQDLEARNNAMAALQNRLQELQNKVNQGGQYEAKSEKVHRIVGGVMGLIGSIEAGDADVKTHINTLKVVAGDDKVILAALKNMEKNLKTGGAVPTLSELQERCKHVKESGRTMALIGDGPGSDGLAGLVQGQLYSLVMSPVDDKVAMNKKDKDLSDEDRLARASYHVRTGKLQGAITELGFLSGPKVKKVTGDYKKDLESKLAIDDCVSILKLRCSALNNSMKG</sequence>
<evidence type="ECO:0000256" key="2">
    <source>
        <dbReference type="ARBA" id="ARBA00010877"/>
    </source>
</evidence>
<evidence type="ECO:0000256" key="3">
    <source>
        <dbReference type="ARBA" id="ARBA00022692"/>
    </source>
</evidence>
<evidence type="ECO:0000256" key="5">
    <source>
        <dbReference type="ARBA" id="ARBA00022989"/>
    </source>
</evidence>
<dbReference type="PANTHER" id="PTHR15415">
    <property type="entry name" value="MITOFILIN"/>
    <property type="match status" value="1"/>
</dbReference>
<keyword evidence="8" id="KW-0175">Coiled coil</keyword>
<feature type="coiled-coil region" evidence="8">
    <location>
        <begin position="155"/>
        <end position="185"/>
    </location>
</feature>
<feature type="coiled-coil region" evidence="8">
    <location>
        <begin position="84"/>
        <end position="123"/>
    </location>
</feature>
<dbReference type="AlphaFoldDB" id="A0A9W7BMY8"/>
<dbReference type="GO" id="GO:0042407">
    <property type="term" value="P:cristae formation"/>
    <property type="evidence" value="ECO:0007669"/>
    <property type="project" value="TreeGrafter"/>
</dbReference>
<keyword evidence="7" id="KW-0472">Membrane</keyword>
<evidence type="ECO:0000256" key="1">
    <source>
        <dbReference type="ARBA" id="ARBA00004273"/>
    </source>
</evidence>
<comment type="similarity">
    <text evidence="2">Belongs to the MICOS complex subunit Mic60 family.</text>
</comment>
<evidence type="ECO:0000313" key="9">
    <source>
        <dbReference type="EMBL" id="GMH89558.1"/>
    </source>
</evidence>
<comment type="subcellular location">
    <subcellularLocation>
        <location evidence="1">Mitochondrion inner membrane</location>
    </subcellularLocation>
</comment>
<keyword evidence="3" id="KW-0812">Transmembrane</keyword>
<comment type="caution">
    <text evidence="9">The sequence shown here is derived from an EMBL/GenBank/DDBJ whole genome shotgun (WGS) entry which is preliminary data.</text>
</comment>
<keyword evidence="5" id="KW-1133">Transmembrane helix</keyword>
<accession>A0A9W7BMY8</accession>
<keyword evidence="4" id="KW-0999">Mitochondrion inner membrane</keyword>
<proteinExistence type="inferred from homology"/>
<keyword evidence="6" id="KW-0496">Mitochondrion</keyword>
<dbReference type="InterPro" id="IPR019133">
    <property type="entry name" value="MIC60"/>
</dbReference>
<dbReference type="Pfam" id="PF09731">
    <property type="entry name" value="Mitofilin"/>
    <property type="match status" value="1"/>
</dbReference>
<evidence type="ECO:0000313" key="10">
    <source>
        <dbReference type="Proteomes" id="UP001162640"/>
    </source>
</evidence>
<reference evidence="10" key="1">
    <citation type="journal article" date="2023" name="Commun. Biol.">
        <title>Genome analysis of Parmales, the sister group of diatoms, reveals the evolutionary specialization of diatoms from phago-mixotrophs to photoautotrophs.</title>
        <authorList>
            <person name="Ban H."/>
            <person name="Sato S."/>
            <person name="Yoshikawa S."/>
            <person name="Yamada K."/>
            <person name="Nakamura Y."/>
            <person name="Ichinomiya M."/>
            <person name="Sato N."/>
            <person name="Blanc-Mathieu R."/>
            <person name="Endo H."/>
            <person name="Kuwata A."/>
            <person name="Ogata H."/>
        </authorList>
    </citation>
    <scope>NUCLEOTIDE SEQUENCE [LARGE SCALE GENOMIC DNA]</scope>
</reference>
<dbReference type="GO" id="GO:0061617">
    <property type="term" value="C:MICOS complex"/>
    <property type="evidence" value="ECO:0007669"/>
    <property type="project" value="TreeGrafter"/>
</dbReference>
<evidence type="ECO:0000256" key="7">
    <source>
        <dbReference type="ARBA" id="ARBA00023136"/>
    </source>
</evidence>
<dbReference type="EMBL" id="BLQM01000432">
    <property type="protein sequence ID" value="GMH89558.1"/>
    <property type="molecule type" value="Genomic_DNA"/>
</dbReference>
<dbReference type="Proteomes" id="UP001162640">
    <property type="component" value="Unassembled WGS sequence"/>
</dbReference>
<evidence type="ECO:0000256" key="4">
    <source>
        <dbReference type="ARBA" id="ARBA00022792"/>
    </source>
</evidence>
<evidence type="ECO:0000256" key="6">
    <source>
        <dbReference type="ARBA" id="ARBA00023128"/>
    </source>
</evidence>
<name>A0A9W7BMY8_9STRA</name>
<dbReference type="PANTHER" id="PTHR15415:SF7">
    <property type="entry name" value="MICOS COMPLEX SUBUNIT MIC60"/>
    <property type="match status" value="1"/>
</dbReference>
<protein>
    <submittedName>
        <fullName evidence="9">Uncharacterized protein</fullName>
    </submittedName>
</protein>
<organism evidence="9 10">
    <name type="scientific">Triparma laevis f. inornata</name>
    <dbReference type="NCBI Taxonomy" id="1714386"/>
    <lineage>
        <taxon>Eukaryota</taxon>
        <taxon>Sar</taxon>
        <taxon>Stramenopiles</taxon>
        <taxon>Ochrophyta</taxon>
        <taxon>Bolidophyceae</taxon>
        <taxon>Parmales</taxon>
        <taxon>Triparmaceae</taxon>
        <taxon>Triparma</taxon>
    </lineage>
</organism>